<evidence type="ECO:0000313" key="2">
    <source>
        <dbReference type="EMBL" id="MBB6502759.1"/>
    </source>
</evidence>
<dbReference type="EMBL" id="JACHCC010000015">
    <property type="protein sequence ID" value="MBB6502759.1"/>
    <property type="molecule type" value="Genomic_DNA"/>
</dbReference>
<evidence type="ECO:0000259" key="1">
    <source>
        <dbReference type="Pfam" id="PF15631"/>
    </source>
</evidence>
<dbReference type="AlphaFoldDB" id="A0A7X0ML10"/>
<reference evidence="2 3" key="1">
    <citation type="submission" date="2020-08" db="EMBL/GenBank/DDBJ databases">
        <title>Genomic Encyclopedia of Type Strains, Phase IV (KMG-V): Genome sequencing to study the core and pangenomes of soil and plant-associated prokaryotes.</title>
        <authorList>
            <person name="Whitman W."/>
        </authorList>
    </citation>
    <scope>NUCLEOTIDE SEQUENCE [LARGE SCALE GENOMIC DNA]</scope>
    <source>
        <strain evidence="2 3">M2T3</strain>
    </source>
</reference>
<dbReference type="Proteomes" id="UP000521017">
    <property type="component" value="Unassembled WGS sequence"/>
</dbReference>
<organism evidence="2 3">
    <name type="scientific">Pedobacter cryoconitis</name>
    <dbReference type="NCBI Taxonomy" id="188932"/>
    <lineage>
        <taxon>Bacteria</taxon>
        <taxon>Pseudomonadati</taxon>
        <taxon>Bacteroidota</taxon>
        <taxon>Sphingobacteriia</taxon>
        <taxon>Sphingobacteriales</taxon>
        <taxon>Sphingobacteriaceae</taxon>
        <taxon>Pedobacter</taxon>
    </lineage>
</organism>
<proteinExistence type="predicted"/>
<dbReference type="InterPro" id="IPR028921">
    <property type="entry name" value="NTF2_fold_dom"/>
</dbReference>
<feature type="domain" description="NTF2 fold" evidence="1">
    <location>
        <begin position="45"/>
        <end position="111"/>
    </location>
</feature>
<name>A0A7X0ML10_9SPHI</name>
<protein>
    <recommendedName>
        <fullName evidence="1">NTF2 fold domain-containing protein</fullName>
    </recommendedName>
</protein>
<accession>A0A7X0ML10</accession>
<sequence>MRLFHRSIRLWLVILITVPLLVKCRPSISQAEWDISQGYVPDSTTAVQIAQVLFVRVYGEKVLKKKPFIATLKNGEIWVVEGSVDEGVDGGVPHIEIQKSDGKIVKLYHYK</sequence>
<dbReference type="Pfam" id="PF15631">
    <property type="entry name" value="Imm-NTF2-2"/>
    <property type="match status" value="1"/>
</dbReference>
<evidence type="ECO:0000313" key="3">
    <source>
        <dbReference type="Proteomes" id="UP000521017"/>
    </source>
</evidence>
<comment type="caution">
    <text evidence="2">The sequence shown here is derived from an EMBL/GenBank/DDBJ whole genome shotgun (WGS) entry which is preliminary data.</text>
</comment>
<gene>
    <name evidence="2" type="ORF">HDF25_004942</name>
</gene>
<dbReference type="RefSeq" id="WP_184629004.1">
    <property type="nucleotide sequence ID" value="NZ_JACHCC010000015.1"/>
</dbReference>